<accession>A0A846YL38</accession>
<dbReference type="Proteomes" id="UP000570678">
    <property type="component" value="Unassembled WGS sequence"/>
</dbReference>
<keyword evidence="1" id="KW-0472">Membrane</keyword>
<comment type="caution">
    <text evidence="2">The sequence shown here is derived from an EMBL/GenBank/DDBJ whole genome shotgun (WGS) entry which is preliminary data.</text>
</comment>
<gene>
    <name evidence="2" type="ORF">HGA15_20525</name>
</gene>
<dbReference type="Pfam" id="PF14248">
    <property type="entry name" value="DUF4345"/>
    <property type="match status" value="1"/>
</dbReference>
<evidence type="ECO:0000313" key="3">
    <source>
        <dbReference type="Proteomes" id="UP000570678"/>
    </source>
</evidence>
<name>A0A846YL38_9NOCA</name>
<dbReference type="InterPro" id="IPR025597">
    <property type="entry name" value="DUF4345"/>
</dbReference>
<feature type="transmembrane region" description="Helical" evidence="1">
    <location>
        <begin position="27"/>
        <end position="48"/>
    </location>
</feature>
<organism evidence="2 3">
    <name type="scientific">Nocardia flavorosea</name>
    <dbReference type="NCBI Taxonomy" id="53429"/>
    <lineage>
        <taxon>Bacteria</taxon>
        <taxon>Bacillati</taxon>
        <taxon>Actinomycetota</taxon>
        <taxon>Actinomycetes</taxon>
        <taxon>Mycobacteriales</taxon>
        <taxon>Nocardiaceae</taxon>
        <taxon>Nocardia</taxon>
    </lineage>
</organism>
<reference evidence="2 3" key="1">
    <citation type="submission" date="2020-04" db="EMBL/GenBank/DDBJ databases">
        <title>MicrobeNet Type strains.</title>
        <authorList>
            <person name="Nicholson A.C."/>
        </authorList>
    </citation>
    <scope>NUCLEOTIDE SEQUENCE [LARGE SCALE GENOMIC DNA]</scope>
    <source>
        <strain evidence="2 3">JCM 3332</strain>
    </source>
</reference>
<keyword evidence="3" id="KW-1185">Reference proteome</keyword>
<dbReference type="EMBL" id="JAAXOT010000010">
    <property type="protein sequence ID" value="NKY58481.1"/>
    <property type="molecule type" value="Genomic_DNA"/>
</dbReference>
<evidence type="ECO:0000256" key="1">
    <source>
        <dbReference type="SAM" id="Phobius"/>
    </source>
</evidence>
<dbReference type="AlphaFoldDB" id="A0A846YL38"/>
<protein>
    <submittedName>
        <fullName evidence="2">DUF4345 domain-containing protein</fullName>
    </submittedName>
</protein>
<keyword evidence="1" id="KW-1133">Transmembrane helix</keyword>
<feature type="transmembrane region" description="Helical" evidence="1">
    <location>
        <begin position="92"/>
        <end position="110"/>
    </location>
</feature>
<evidence type="ECO:0000313" key="2">
    <source>
        <dbReference type="EMBL" id="NKY58481.1"/>
    </source>
</evidence>
<feature type="transmembrane region" description="Helical" evidence="1">
    <location>
        <begin position="122"/>
        <end position="143"/>
    </location>
</feature>
<feature type="transmembrane region" description="Helical" evidence="1">
    <location>
        <begin position="69"/>
        <end position="86"/>
    </location>
</feature>
<keyword evidence="1" id="KW-0812">Transmembrane</keyword>
<proteinExistence type="predicted"/>
<sequence>MFTEAPAAPVLEDRATEALQGGVVRTVVLTAAGLFFTGMGLYALAAPARLVRPFGIAVGTTPGRSEVRAVYGGFGLAVAAALFWSATTTGDLGRGVVLAVAVALAGMAAGRVISRVFDAPAAFYPTWFYFWVETLAAAALLTVN</sequence>